<keyword evidence="3" id="KW-1185">Reference proteome</keyword>
<protein>
    <submittedName>
        <fullName evidence="2">Uncharacterized protein</fullName>
    </submittedName>
</protein>
<dbReference type="KEGG" id="dae:Dtox_1539"/>
<accession>C8VW50</accession>
<organism evidence="2 3">
    <name type="scientific">Desulfofarcimen acetoxidans (strain ATCC 49208 / DSM 771 / KCTC 5769 / VKM B-1644 / 5575)</name>
    <name type="common">Desulfotomaculum acetoxidans</name>
    <dbReference type="NCBI Taxonomy" id="485916"/>
    <lineage>
        <taxon>Bacteria</taxon>
        <taxon>Bacillati</taxon>
        <taxon>Bacillota</taxon>
        <taxon>Clostridia</taxon>
        <taxon>Eubacteriales</taxon>
        <taxon>Peptococcaceae</taxon>
        <taxon>Desulfofarcimen</taxon>
    </lineage>
</organism>
<keyword evidence="1" id="KW-0812">Transmembrane</keyword>
<evidence type="ECO:0000256" key="1">
    <source>
        <dbReference type="SAM" id="Phobius"/>
    </source>
</evidence>
<keyword evidence="1" id="KW-1133">Transmembrane helix</keyword>
<evidence type="ECO:0000313" key="2">
    <source>
        <dbReference type="EMBL" id="ACV62402.1"/>
    </source>
</evidence>
<dbReference type="AlphaFoldDB" id="C8VW50"/>
<reference evidence="2 3" key="1">
    <citation type="journal article" date="2009" name="Stand. Genomic Sci.">
        <title>Complete genome sequence of Desulfotomaculum acetoxidans type strain (5575).</title>
        <authorList>
            <person name="Spring S."/>
            <person name="Lapidus A."/>
            <person name="Schroder M."/>
            <person name="Gleim D."/>
            <person name="Sims D."/>
            <person name="Meincke L."/>
            <person name="Glavina Del Rio T."/>
            <person name="Tice H."/>
            <person name="Copeland A."/>
            <person name="Cheng J.F."/>
            <person name="Lucas S."/>
            <person name="Chen F."/>
            <person name="Nolan M."/>
            <person name="Bruce D."/>
            <person name="Goodwin L."/>
            <person name="Pitluck S."/>
            <person name="Ivanova N."/>
            <person name="Mavromatis K."/>
            <person name="Mikhailova N."/>
            <person name="Pati A."/>
            <person name="Chen A."/>
            <person name="Palaniappan K."/>
            <person name="Land M."/>
            <person name="Hauser L."/>
            <person name="Chang Y.J."/>
            <person name="Jeffries C.D."/>
            <person name="Chain P."/>
            <person name="Saunders E."/>
            <person name="Brettin T."/>
            <person name="Detter J.C."/>
            <person name="Goker M."/>
            <person name="Bristow J."/>
            <person name="Eisen J.A."/>
            <person name="Markowitz V."/>
            <person name="Hugenholtz P."/>
            <person name="Kyrpides N.C."/>
            <person name="Klenk H.P."/>
            <person name="Han C."/>
        </authorList>
    </citation>
    <scope>NUCLEOTIDE SEQUENCE [LARGE SCALE GENOMIC DNA]</scope>
    <source>
        <strain evidence="3">ATCC 49208 / DSM 771 / VKM B-1644</strain>
    </source>
</reference>
<sequence>MMNYYKKNINSFLSNVSSNMSAIYLPAFFVSLIELLEDFYKFDATPNNGEIKIKKTTVIISYSLATKVDTGKSCIVRKSFN</sequence>
<proteinExistence type="predicted"/>
<name>C8VW50_DESAS</name>
<dbReference type="EMBL" id="CP001720">
    <property type="protein sequence ID" value="ACV62402.1"/>
    <property type="molecule type" value="Genomic_DNA"/>
</dbReference>
<keyword evidence="1" id="KW-0472">Membrane</keyword>
<feature type="transmembrane region" description="Helical" evidence="1">
    <location>
        <begin position="12"/>
        <end position="33"/>
    </location>
</feature>
<gene>
    <name evidence="2" type="ordered locus">Dtox_1539</name>
</gene>
<dbReference type="Proteomes" id="UP000002217">
    <property type="component" value="Chromosome"/>
</dbReference>
<dbReference type="OrthoDB" id="2101500at2"/>
<dbReference type="HOGENOM" id="CLU_2568227_0_0_9"/>
<dbReference type="RefSeq" id="WP_015757114.1">
    <property type="nucleotide sequence ID" value="NC_013216.1"/>
</dbReference>
<evidence type="ECO:0000313" key="3">
    <source>
        <dbReference type="Proteomes" id="UP000002217"/>
    </source>
</evidence>